<evidence type="ECO:0000313" key="1">
    <source>
        <dbReference type="EMBL" id="KAK5778916.1"/>
    </source>
</evidence>
<proteinExistence type="predicted"/>
<protein>
    <submittedName>
        <fullName evidence="1">Uncharacterized protein</fullName>
    </submittedName>
</protein>
<accession>A0AAN8A7M4</accession>
<evidence type="ECO:0000313" key="2">
    <source>
        <dbReference type="Proteomes" id="UP001306508"/>
    </source>
</evidence>
<name>A0AAN8A7M4_9SACH</name>
<dbReference type="AlphaFoldDB" id="A0AAN8A7M4"/>
<gene>
    <name evidence="1" type="ORF">RI543_003844</name>
</gene>
<organism evidence="1 2">
    <name type="scientific">Arxiozyma heterogenica</name>
    <dbReference type="NCBI Taxonomy" id="278026"/>
    <lineage>
        <taxon>Eukaryota</taxon>
        <taxon>Fungi</taxon>
        <taxon>Dikarya</taxon>
        <taxon>Ascomycota</taxon>
        <taxon>Saccharomycotina</taxon>
        <taxon>Saccharomycetes</taxon>
        <taxon>Saccharomycetales</taxon>
        <taxon>Saccharomycetaceae</taxon>
        <taxon>Arxiozyma</taxon>
    </lineage>
</organism>
<dbReference type="Proteomes" id="UP001306508">
    <property type="component" value="Unassembled WGS sequence"/>
</dbReference>
<dbReference type="EMBL" id="JAWIZZ010000051">
    <property type="protein sequence ID" value="KAK5778916.1"/>
    <property type="molecule type" value="Genomic_DNA"/>
</dbReference>
<keyword evidence="2" id="KW-1185">Reference proteome</keyword>
<sequence>MVDFFVKFKQKISSHPIFNITSKRKKKKNKEEENIIFSSSTFPKKTPVITIKDIQECNRRQFGYSTNNGIVEIISYSNRSQADFCINNNKNNQDSNRFSFQTSSIYLNKDKPQQEKENLIKTEPNKFWHTVNNLLRETENIYNEICLTSKLATDPFDNFSIQLENTIWEDDKTTISPYSYFNHTIFQETNTKTIGGNNQSYNYAYGYLNEILDLYIQEEAVERNKKLLNVELPSCQISSGSTLVLNK</sequence>
<reference evidence="2" key="1">
    <citation type="submission" date="2023-07" db="EMBL/GenBank/DDBJ databases">
        <title>A draft genome of Kazachstania heterogenica Y-27499.</title>
        <authorList>
            <person name="Donic C."/>
            <person name="Kralova J.S."/>
            <person name="Fidel L."/>
            <person name="Ben-Dor S."/>
            <person name="Jung S."/>
        </authorList>
    </citation>
    <scope>NUCLEOTIDE SEQUENCE [LARGE SCALE GENOMIC DNA]</scope>
    <source>
        <strain evidence="2">Y27499</strain>
    </source>
</reference>
<comment type="caution">
    <text evidence="1">The sequence shown here is derived from an EMBL/GenBank/DDBJ whole genome shotgun (WGS) entry which is preliminary data.</text>
</comment>